<dbReference type="Pfam" id="PF05707">
    <property type="entry name" value="Zot"/>
    <property type="match status" value="1"/>
</dbReference>
<reference evidence="4" key="1">
    <citation type="submission" date="2020-04" db="EMBL/GenBank/DDBJ databases">
        <title>Genome Sequencing for Pseudoaltermonas arctica.</title>
        <authorList>
            <person name="Elkins N.S."/>
        </authorList>
    </citation>
    <scope>NUCLEOTIDE SEQUENCE [LARGE SCALE GENOMIC DNA]</scope>
    <source>
        <strain evidence="4">NEC-BIFX-2020_0012</strain>
    </source>
</reference>
<dbReference type="InterPro" id="IPR008900">
    <property type="entry name" value="Zot_N"/>
</dbReference>
<name>A0A7Y0H970_9GAMM</name>
<dbReference type="AlphaFoldDB" id="A0A7Y0H970"/>
<protein>
    <recommendedName>
        <fullName evidence="3">Zona occludens toxin N-terminal domain-containing protein</fullName>
    </recommendedName>
</protein>
<comment type="caution">
    <text evidence="4">The sequence shown here is derived from an EMBL/GenBank/DDBJ whole genome shotgun (WGS) entry which is preliminary data.</text>
</comment>
<feature type="compositionally biased region" description="Basic and acidic residues" evidence="1">
    <location>
        <begin position="272"/>
        <end position="284"/>
    </location>
</feature>
<feature type="region of interest" description="Disordered" evidence="1">
    <location>
        <begin position="244"/>
        <end position="284"/>
    </location>
</feature>
<dbReference type="Gene3D" id="3.40.50.300">
    <property type="entry name" value="P-loop containing nucleotide triphosphate hydrolases"/>
    <property type="match status" value="1"/>
</dbReference>
<dbReference type="EMBL" id="JABBMT010000001">
    <property type="protein sequence ID" value="NMM39291.1"/>
    <property type="molecule type" value="Genomic_DNA"/>
</dbReference>
<keyword evidence="2" id="KW-0472">Membrane</keyword>
<dbReference type="Proteomes" id="UP000570493">
    <property type="component" value="Unassembled WGS sequence"/>
</dbReference>
<feature type="transmembrane region" description="Helical" evidence="2">
    <location>
        <begin position="212"/>
        <end position="234"/>
    </location>
</feature>
<evidence type="ECO:0000256" key="1">
    <source>
        <dbReference type="SAM" id="MobiDB-lite"/>
    </source>
</evidence>
<keyword evidence="2" id="KW-1133">Transmembrane helix</keyword>
<gene>
    <name evidence="4" type="ORF">HHO47_00145</name>
</gene>
<proteinExistence type="predicted"/>
<dbReference type="SUPFAM" id="SSF52540">
    <property type="entry name" value="P-loop containing nucleoside triphosphate hydrolases"/>
    <property type="match status" value="1"/>
</dbReference>
<evidence type="ECO:0000313" key="4">
    <source>
        <dbReference type="EMBL" id="NMM39291.1"/>
    </source>
</evidence>
<feature type="domain" description="Zona occludens toxin N-terminal" evidence="3">
    <location>
        <begin position="1"/>
        <end position="191"/>
    </location>
</feature>
<organism evidence="4 5">
    <name type="scientific">Pseudoalteromonas arctica</name>
    <dbReference type="NCBI Taxonomy" id="394751"/>
    <lineage>
        <taxon>Bacteria</taxon>
        <taxon>Pseudomonadati</taxon>
        <taxon>Pseudomonadota</taxon>
        <taxon>Gammaproteobacteria</taxon>
        <taxon>Alteromonadales</taxon>
        <taxon>Pseudoalteromonadaceae</taxon>
        <taxon>Pseudoalteromonas</taxon>
    </lineage>
</organism>
<keyword evidence="2" id="KW-0812">Transmembrane</keyword>
<sequence length="380" mass="43804">MIIFHEGLPGSGKSYEALVKHIIPSLTKGRKVYARLNGFNFEKVSELTGKTVDELKALYTEISEEQVHTVYDLVENDCLLVIDELQNFFPSGRQKLSDEMTQFIAEHRHRGMDIICMGQALADCHTTWKRRIERKISFLKLSMVGMDSKYKWEMYQGSINGVKGDVVFTKIKSGVEKYDSKYFGSYLSHQQTTGNTDVYSDDRVNVFKSKQFIFYLPLFIFLVAFSLYFLNGFFDSESKLESEKAKEPSNGPVAKPENNQLISTGDLPQKSAEQKPKSSTDPYERLRDLIQQNNSIITYEEIYKGRIVDVLLVVENSNKQILDKFTRDELLMLGYRLKKTLLGIEAYRGDHLAAVFRYRPRGQIFNQVPDESYHDLYTSN</sequence>
<dbReference type="InterPro" id="IPR027417">
    <property type="entry name" value="P-loop_NTPase"/>
</dbReference>
<evidence type="ECO:0000256" key="2">
    <source>
        <dbReference type="SAM" id="Phobius"/>
    </source>
</evidence>
<keyword evidence="5" id="KW-1185">Reference proteome</keyword>
<dbReference type="RefSeq" id="WP_169017731.1">
    <property type="nucleotide sequence ID" value="NZ_JABBMT010000001.1"/>
</dbReference>
<evidence type="ECO:0000259" key="3">
    <source>
        <dbReference type="Pfam" id="PF05707"/>
    </source>
</evidence>
<accession>A0A7Y0H970</accession>
<evidence type="ECO:0000313" key="5">
    <source>
        <dbReference type="Proteomes" id="UP000570493"/>
    </source>
</evidence>